<organism evidence="2 3">
    <name type="scientific">Prunus dulcis</name>
    <name type="common">Almond</name>
    <name type="synonym">Amygdalus dulcis</name>
    <dbReference type="NCBI Taxonomy" id="3755"/>
    <lineage>
        <taxon>Eukaryota</taxon>
        <taxon>Viridiplantae</taxon>
        <taxon>Streptophyta</taxon>
        <taxon>Embryophyta</taxon>
        <taxon>Tracheophyta</taxon>
        <taxon>Spermatophyta</taxon>
        <taxon>Magnoliopsida</taxon>
        <taxon>eudicotyledons</taxon>
        <taxon>Gunneridae</taxon>
        <taxon>Pentapetalae</taxon>
        <taxon>rosids</taxon>
        <taxon>fabids</taxon>
        <taxon>Rosales</taxon>
        <taxon>Rosaceae</taxon>
        <taxon>Amygdaloideae</taxon>
        <taxon>Amygdaleae</taxon>
        <taxon>Prunus</taxon>
    </lineage>
</organism>
<reference evidence="2 3" key="1">
    <citation type="journal article" date="2022" name="G3 (Bethesda)">
        <title>Whole-genome sequence and methylome profiling of the almond [Prunus dulcis (Mill.) D.A. Webb] cultivar 'Nonpareil'.</title>
        <authorList>
            <person name="D'Amico-Willman K.M."/>
            <person name="Ouma W.Z."/>
            <person name="Meulia T."/>
            <person name="Sideli G.M."/>
            <person name="Gradziel T.M."/>
            <person name="Fresnedo-Ramirez J."/>
        </authorList>
    </citation>
    <scope>NUCLEOTIDE SEQUENCE [LARGE SCALE GENOMIC DNA]</scope>
    <source>
        <strain evidence="2">Clone GOH B32 T37-40</strain>
    </source>
</reference>
<name>A0AAD5F6B6_PRUDU</name>
<feature type="domain" description="DUF4218" evidence="1">
    <location>
        <begin position="188"/>
        <end position="229"/>
    </location>
</feature>
<protein>
    <recommendedName>
        <fullName evidence="1">DUF4218 domain-containing protein</fullName>
    </recommendedName>
</protein>
<proteinExistence type="predicted"/>
<evidence type="ECO:0000313" key="2">
    <source>
        <dbReference type="EMBL" id="KAI5354738.1"/>
    </source>
</evidence>
<dbReference type="EMBL" id="JAJFAZ020000001">
    <property type="protein sequence ID" value="KAI5354738.1"/>
    <property type="molecule type" value="Genomic_DNA"/>
</dbReference>
<evidence type="ECO:0000259" key="1">
    <source>
        <dbReference type="Pfam" id="PF13960"/>
    </source>
</evidence>
<dbReference type="PANTHER" id="PTHR48258:SF9">
    <property type="entry name" value="OS01G0348150 PROTEIN"/>
    <property type="match status" value="1"/>
</dbReference>
<dbReference type="PANTHER" id="PTHR48258">
    <property type="entry name" value="DUF4218 DOMAIN-CONTAINING PROTEIN-RELATED"/>
    <property type="match status" value="1"/>
</dbReference>
<comment type="caution">
    <text evidence="2">The sequence shown here is derived from an EMBL/GenBank/DDBJ whole genome shotgun (WGS) entry which is preliminary data.</text>
</comment>
<dbReference type="InterPro" id="IPR025452">
    <property type="entry name" value="DUF4218"/>
</dbReference>
<dbReference type="Pfam" id="PF13960">
    <property type="entry name" value="DUF4218"/>
    <property type="match status" value="1"/>
</dbReference>
<dbReference type="Proteomes" id="UP001054821">
    <property type="component" value="Chromosome 1"/>
</dbReference>
<sequence length="255" mass="29128">MLTSEEVIGRQVGTTGGFKADWKTQKSPESAWSPLDESFVRLLSVLQEEKRGRNERTWLEIEGFQWRLLEEEEEDRGRRLTGDFCWLRATGGGGSRIAREIEDPLNNLLQPLQPFDLTYKLHADPFLLNVLLLKFFLQLGNAAQDSNIKNLVSLQDSKLLGLESHDCHTLIQQLLSVAIRSVLEKPVRYMKMLNGYVQSRTHPEGCITERYIAEEAVEFCTEHLYDVSTIGVPSSQKMGLSKHYQRKSYLISGNI</sequence>
<accession>A0AAD5F6B6</accession>
<gene>
    <name evidence="2" type="ORF">L3X38_007633</name>
</gene>
<dbReference type="AlphaFoldDB" id="A0AAD5F6B6"/>
<keyword evidence="3" id="KW-1185">Reference proteome</keyword>
<evidence type="ECO:0000313" key="3">
    <source>
        <dbReference type="Proteomes" id="UP001054821"/>
    </source>
</evidence>